<name>A0A7W3TAG8_9ACTN</name>
<dbReference type="RefSeq" id="WP_182604911.1">
    <property type="nucleotide sequence ID" value="NZ_VKHT01000050.1"/>
</dbReference>
<evidence type="ECO:0000256" key="1">
    <source>
        <dbReference type="SAM" id="MobiDB-lite"/>
    </source>
</evidence>
<reference evidence="3" key="1">
    <citation type="submission" date="2019-10" db="EMBL/GenBank/DDBJ databases">
        <title>Streptomyces sp. nov., a novel actinobacterium isolated from alkaline environment.</title>
        <authorList>
            <person name="Golinska P."/>
        </authorList>
    </citation>
    <scope>NUCLEOTIDE SEQUENCE [LARGE SCALE GENOMIC DNA]</scope>
    <source>
        <strain evidence="3">DSM 42118</strain>
    </source>
</reference>
<sequence length="82" mass="8845">MRNDAPTRRLTPQQRRRREDLADAAAGLADTPPPLPVPGTRPVRALVRCAACSTLTQEGRQVGESGEGAPMWHCPLCADGNR</sequence>
<dbReference type="Proteomes" id="UP000538929">
    <property type="component" value="Unassembled WGS sequence"/>
</dbReference>
<feature type="region of interest" description="Disordered" evidence="1">
    <location>
        <begin position="1"/>
        <end position="41"/>
    </location>
</feature>
<protein>
    <submittedName>
        <fullName evidence="2">Uncharacterized protein</fullName>
    </submittedName>
</protein>
<organism evidence="2 3">
    <name type="scientific">Streptomyces alkaliphilus</name>
    <dbReference type="NCBI Taxonomy" id="1472722"/>
    <lineage>
        <taxon>Bacteria</taxon>
        <taxon>Bacillati</taxon>
        <taxon>Actinomycetota</taxon>
        <taxon>Actinomycetes</taxon>
        <taxon>Kitasatosporales</taxon>
        <taxon>Streptomycetaceae</taxon>
        <taxon>Streptomyces</taxon>
    </lineage>
</organism>
<proteinExistence type="predicted"/>
<gene>
    <name evidence="2" type="ORF">FNQ90_03520</name>
</gene>
<evidence type="ECO:0000313" key="3">
    <source>
        <dbReference type="Proteomes" id="UP000538929"/>
    </source>
</evidence>
<accession>A0A7W3TAG8</accession>
<keyword evidence="3" id="KW-1185">Reference proteome</keyword>
<dbReference type="EMBL" id="VKHT01000050">
    <property type="protein sequence ID" value="MBB0243203.1"/>
    <property type="molecule type" value="Genomic_DNA"/>
</dbReference>
<evidence type="ECO:0000313" key="2">
    <source>
        <dbReference type="EMBL" id="MBB0243203.1"/>
    </source>
</evidence>
<comment type="caution">
    <text evidence="2">The sequence shown here is derived from an EMBL/GenBank/DDBJ whole genome shotgun (WGS) entry which is preliminary data.</text>
</comment>
<dbReference type="AlphaFoldDB" id="A0A7W3TAG8"/>